<keyword evidence="4" id="KW-1185">Reference proteome</keyword>
<comment type="caution">
    <text evidence="2">The sequence shown here is derived from an EMBL/GenBank/DDBJ whole genome shotgun (WGS) entry which is preliminary data.</text>
</comment>
<sequence length="176" mass="20466">MASSFINIKNIGYWAKDGFVEAMQLCLINEIEIQNLDSIEWINEYKNELALESLPMIYGGMSMSLDEFINTDERKAIVIELIDVITKKIETTDDYLTGPSLHEIRKRAMEILLETNMLEFKDQEDFERTVNDSGWDISLGIKDVKDRYKHSFKLLKMLLNGEMNSTASSPETYWNY</sequence>
<evidence type="ECO:0000313" key="2">
    <source>
        <dbReference type="EMBL" id="MDX6187477.1"/>
    </source>
</evidence>
<dbReference type="Proteomes" id="UP001270053">
    <property type="component" value="Unassembled WGS sequence"/>
</dbReference>
<organism evidence="2 3">
    <name type="scientific">Flavobacterium flavipigmentatum</name>
    <dbReference type="NCBI Taxonomy" id="2893884"/>
    <lineage>
        <taxon>Bacteria</taxon>
        <taxon>Pseudomonadati</taxon>
        <taxon>Bacteroidota</taxon>
        <taxon>Flavobacteriia</taxon>
        <taxon>Flavobacteriales</taxon>
        <taxon>Flavobacteriaceae</taxon>
        <taxon>Flavobacterium</taxon>
    </lineage>
</organism>
<gene>
    <name evidence="1" type="ORF">SGQ18_17500</name>
    <name evidence="2" type="ORF">SGQ44_17090</name>
</gene>
<dbReference type="EMBL" id="JAWXVG010000012">
    <property type="protein sequence ID" value="MDX6183957.1"/>
    <property type="molecule type" value="Genomic_DNA"/>
</dbReference>
<dbReference type="EMBL" id="JAWXVH010000013">
    <property type="protein sequence ID" value="MDX6187477.1"/>
    <property type="molecule type" value="Genomic_DNA"/>
</dbReference>
<accession>A0AAJ2SGG9</accession>
<evidence type="ECO:0000313" key="4">
    <source>
        <dbReference type="Proteomes" id="UP001278738"/>
    </source>
</evidence>
<proteinExistence type="predicted"/>
<name>A0AAJ2SGG9_9FLAO</name>
<dbReference type="RefSeq" id="WP_229973860.1">
    <property type="nucleotide sequence ID" value="NZ_CP087133.1"/>
</dbReference>
<dbReference type="Proteomes" id="UP001278738">
    <property type="component" value="Unassembled WGS sequence"/>
</dbReference>
<evidence type="ECO:0000313" key="1">
    <source>
        <dbReference type="EMBL" id="MDX6183957.1"/>
    </source>
</evidence>
<dbReference type="AlphaFoldDB" id="A0AAJ2SGG9"/>
<protein>
    <submittedName>
        <fullName evidence="2">Uncharacterized protein</fullName>
    </submittedName>
</protein>
<reference evidence="2 4" key="1">
    <citation type="submission" date="2023-11" db="EMBL/GenBank/DDBJ databases">
        <title>Unpublished Manusciprt.</title>
        <authorList>
            <person name="Saticioglu I.B."/>
            <person name="Ay H."/>
            <person name="Ajmi N."/>
            <person name="Altun S."/>
            <person name="Duman M."/>
        </authorList>
    </citation>
    <scope>NUCLEOTIDE SEQUENCE</scope>
    <source>
        <strain evidence="1 4">Fl-33</strain>
        <strain evidence="2">Fl-77</strain>
    </source>
</reference>
<evidence type="ECO:0000313" key="3">
    <source>
        <dbReference type="Proteomes" id="UP001270053"/>
    </source>
</evidence>